<accession>A0ABS1MEZ3</accession>
<dbReference type="CDD" id="cd03137">
    <property type="entry name" value="GATase1_AraC_1"/>
    <property type="match status" value="1"/>
</dbReference>
<evidence type="ECO:0000256" key="2">
    <source>
        <dbReference type="ARBA" id="ARBA00023163"/>
    </source>
</evidence>
<dbReference type="SMART" id="SM00342">
    <property type="entry name" value="HTH_ARAC"/>
    <property type="match status" value="1"/>
</dbReference>
<evidence type="ECO:0000313" key="5">
    <source>
        <dbReference type="Proteomes" id="UP000602198"/>
    </source>
</evidence>
<dbReference type="Proteomes" id="UP000602198">
    <property type="component" value="Unassembled WGS sequence"/>
</dbReference>
<dbReference type="PANTHER" id="PTHR43130">
    <property type="entry name" value="ARAC-FAMILY TRANSCRIPTIONAL REGULATOR"/>
    <property type="match status" value="1"/>
</dbReference>
<keyword evidence="2" id="KW-0804">Transcription</keyword>
<dbReference type="Gene3D" id="1.10.10.60">
    <property type="entry name" value="Homeodomain-like"/>
    <property type="match status" value="1"/>
</dbReference>
<dbReference type="Pfam" id="PF12833">
    <property type="entry name" value="HTH_18"/>
    <property type="match status" value="1"/>
</dbReference>
<dbReference type="InterPro" id="IPR009057">
    <property type="entry name" value="Homeodomain-like_sf"/>
</dbReference>
<comment type="caution">
    <text evidence="4">The sequence shown here is derived from an EMBL/GenBank/DDBJ whole genome shotgun (WGS) entry which is preliminary data.</text>
</comment>
<dbReference type="PROSITE" id="PS01124">
    <property type="entry name" value="HTH_ARAC_FAMILY_2"/>
    <property type="match status" value="1"/>
</dbReference>
<dbReference type="Gene3D" id="3.40.50.880">
    <property type="match status" value="1"/>
</dbReference>
<evidence type="ECO:0000313" key="4">
    <source>
        <dbReference type="EMBL" id="MBL1078630.1"/>
    </source>
</evidence>
<dbReference type="InterPro" id="IPR002818">
    <property type="entry name" value="DJ-1/PfpI"/>
</dbReference>
<organism evidence="4 5">
    <name type="scientific">Nocardia acididurans</name>
    <dbReference type="NCBI Taxonomy" id="2802282"/>
    <lineage>
        <taxon>Bacteria</taxon>
        <taxon>Bacillati</taxon>
        <taxon>Actinomycetota</taxon>
        <taxon>Actinomycetes</taxon>
        <taxon>Mycobacteriales</taxon>
        <taxon>Nocardiaceae</taxon>
        <taxon>Nocardia</taxon>
    </lineage>
</organism>
<dbReference type="InterPro" id="IPR018060">
    <property type="entry name" value="HTH_AraC"/>
</dbReference>
<evidence type="ECO:0000259" key="3">
    <source>
        <dbReference type="PROSITE" id="PS01124"/>
    </source>
</evidence>
<protein>
    <submittedName>
        <fullName evidence="4">GlxA family transcriptional regulator</fullName>
    </submittedName>
</protein>
<feature type="domain" description="HTH araC/xylS-type" evidence="3">
    <location>
        <begin position="241"/>
        <end position="339"/>
    </location>
</feature>
<dbReference type="InterPro" id="IPR052158">
    <property type="entry name" value="INH-QAR"/>
</dbReference>
<dbReference type="Pfam" id="PF01965">
    <property type="entry name" value="DJ-1_PfpI"/>
    <property type="match status" value="1"/>
</dbReference>
<keyword evidence="5" id="KW-1185">Reference proteome</keyword>
<gene>
    <name evidence="4" type="ORF">JK358_29920</name>
</gene>
<dbReference type="SUPFAM" id="SSF52317">
    <property type="entry name" value="Class I glutamine amidotransferase-like"/>
    <property type="match status" value="1"/>
</dbReference>
<sequence length="348" mass="36985">MARRLGGHGGNTWIPGAFTRIDGVNERLVVVVGYHGVELLDIASVTSTLDMANRMGAAPAYRMVFVTPGGAAVECNSGLTLSGQQALEQVNDAIDTVIVSGGLGHADAAADERFVGHVRRLARHARRVASVCTGASVLAAGGLLDGKRATTHWFYASEIAAAYPKVEFDPEPIFVRHGNVATSGGVTSALDLTLAFIEEDHGAELARRISMGLVTYLRRPGDQAQVSVFVGNPEPAHRLVHRLVEYITAHLAGDLGIEALGAVVGVSERHLTRLFVAELGETPARYVRRTRVEAAARLLTSSGLRLDDIAGQCGFASAETLRQAFSAQFGVAPSVYRTRQRVRADSAP</sequence>
<proteinExistence type="predicted"/>
<dbReference type="PANTHER" id="PTHR43130:SF3">
    <property type="entry name" value="HTH-TYPE TRANSCRIPTIONAL REGULATOR RV1931C"/>
    <property type="match status" value="1"/>
</dbReference>
<dbReference type="SUPFAM" id="SSF46689">
    <property type="entry name" value="Homeodomain-like"/>
    <property type="match status" value="2"/>
</dbReference>
<reference evidence="4 5" key="1">
    <citation type="submission" date="2021-01" db="EMBL/GenBank/DDBJ databases">
        <title>WGS of actinomycetes isolated from Thailand.</title>
        <authorList>
            <person name="Thawai C."/>
        </authorList>
    </citation>
    <scope>NUCLEOTIDE SEQUENCE [LARGE SCALE GENOMIC DNA]</scope>
    <source>
        <strain evidence="4 5">LPG 2</strain>
    </source>
</reference>
<keyword evidence="1" id="KW-0805">Transcription regulation</keyword>
<dbReference type="InterPro" id="IPR029062">
    <property type="entry name" value="Class_I_gatase-like"/>
</dbReference>
<evidence type="ECO:0000256" key="1">
    <source>
        <dbReference type="ARBA" id="ARBA00023015"/>
    </source>
</evidence>
<dbReference type="EMBL" id="JAERRJ010000012">
    <property type="protein sequence ID" value="MBL1078630.1"/>
    <property type="molecule type" value="Genomic_DNA"/>
</dbReference>
<name>A0ABS1MEZ3_9NOCA</name>